<dbReference type="Pfam" id="PF22666">
    <property type="entry name" value="Glyco_hydro_2_N2"/>
    <property type="match status" value="1"/>
</dbReference>
<dbReference type="SUPFAM" id="SSF51445">
    <property type="entry name" value="(Trans)glycosidases"/>
    <property type="match status" value="1"/>
</dbReference>
<dbReference type="InterPro" id="IPR054593">
    <property type="entry name" value="Beta-mannosidase-like_N2"/>
</dbReference>
<dbReference type="InterPro" id="IPR006102">
    <property type="entry name" value="Ig-like_GH2"/>
</dbReference>
<reference evidence="10 11" key="1">
    <citation type="journal article" date="2018" name="Nat. Biotechnol.">
        <title>A standardized bacterial taxonomy based on genome phylogeny substantially revises the tree of life.</title>
        <authorList>
            <person name="Parks D.H."/>
            <person name="Chuvochina M."/>
            <person name="Waite D.W."/>
            <person name="Rinke C."/>
            <person name="Skarshewski A."/>
            <person name="Chaumeil P.A."/>
            <person name="Hugenholtz P."/>
        </authorList>
    </citation>
    <scope>NUCLEOTIDE SEQUENCE [LARGE SCALE GENOMIC DNA]</scope>
    <source>
        <strain evidence="10">UBA11482</strain>
    </source>
</reference>
<evidence type="ECO:0000259" key="7">
    <source>
        <dbReference type="Pfam" id="PF11721"/>
    </source>
</evidence>
<comment type="similarity">
    <text evidence="1">Belongs to the glycosyl hydrolase 2 family.</text>
</comment>
<gene>
    <name evidence="10" type="ORF">DDY73_03770</name>
</gene>
<dbReference type="Pfam" id="PF11721">
    <property type="entry name" value="Malectin"/>
    <property type="match status" value="1"/>
</dbReference>
<feature type="domain" description="Exo-beta-D-glucosaminidase Ig-fold" evidence="8">
    <location>
        <begin position="788"/>
        <end position="897"/>
    </location>
</feature>
<dbReference type="Gene3D" id="2.60.40.10">
    <property type="entry name" value="Immunoglobulins"/>
    <property type="match status" value="2"/>
</dbReference>
<dbReference type="Proteomes" id="UP000262954">
    <property type="component" value="Unassembled WGS sequence"/>
</dbReference>
<keyword evidence="4" id="KW-0812">Transmembrane</keyword>
<comment type="caution">
    <text evidence="10">The sequence shown here is derived from an EMBL/GenBank/DDBJ whole genome shotgun (WGS) entry which is preliminary data.</text>
</comment>
<evidence type="ECO:0000256" key="1">
    <source>
        <dbReference type="ARBA" id="ARBA00007401"/>
    </source>
</evidence>
<dbReference type="Gene3D" id="2.60.120.430">
    <property type="entry name" value="Galactose-binding lectin"/>
    <property type="match status" value="1"/>
</dbReference>
<dbReference type="InterPro" id="IPR043534">
    <property type="entry name" value="EBDG/EBM"/>
</dbReference>
<protein>
    <submittedName>
        <fullName evidence="10">Glycoside hydrolase family 2</fullName>
    </submittedName>
</protein>
<dbReference type="EMBL" id="DNWC01000051">
    <property type="protein sequence ID" value="HBJ08100.1"/>
    <property type="molecule type" value="Genomic_DNA"/>
</dbReference>
<keyword evidence="2 10" id="KW-0378">Hydrolase</keyword>
<keyword evidence="3" id="KW-0326">Glycosidase</keyword>
<dbReference type="InterPro" id="IPR017853">
    <property type="entry name" value="GH"/>
</dbReference>
<organism evidence="10 11">
    <name type="scientific">Coprobacter fastidiosus</name>
    <dbReference type="NCBI Taxonomy" id="1099853"/>
    <lineage>
        <taxon>Bacteria</taxon>
        <taxon>Pseudomonadati</taxon>
        <taxon>Bacteroidota</taxon>
        <taxon>Bacteroidia</taxon>
        <taxon>Bacteroidales</taxon>
        <taxon>Barnesiellaceae</taxon>
        <taxon>Coprobacter</taxon>
    </lineage>
</organism>
<dbReference type="Pfam" id="PF18368">
    <property type="entry name" value="Ig_GlcNase"/>
    <property type="match status" value="1"/>
</dbReference>
<evidence type="ECO:0000256" key="4">
    <source>
        <dbReference type="SAM" id="Phobius"/>
    </source>
</evidence>
<dbReference type="SUPFAM" id="SSF49303">
    <property type="entry name" value="beta-Galactosidase/glucuronidase domain"/>
    <property type="match status" value="3"/>
</dbReference>
<dbReference type="InterPro" id="IPR013783">
    <property type="entry name" value="Ig-like_fold"/>
</dbReference>
<dbReference type="SUPFAM" id="SSF49785">
    <property type="entry name" value="Galactose-binding domain-like"/>
    <property type="match status" value="1"/>
</dbReference>
<dbReference type="InterPro" id="IPR041351">
    <property type="entry name" value="Ig_GlcNase"/>
</dbReference>
<feature type="domain" description="Malectin" evidence="7">
    <location>
        <begin position="971"/>
        <end position="1070"/>
    </location>
</feature>
<name>A0A354M0R1_9BACT</name>
<dbReference type="InterPro" id="IPR036156">
    <property type="entry name" value="Beta-gal/glucu_dom_sf"/>
</dbReference>
<feature type="transmembrane region" description="Helical" evidence="4">
    <location>
        <begin position="28"/>
        <end position="45"/>
    </location>
</feature>
<feature type="domain" description="Glycoside hydrolase family 2 immunoglobulin-like beta-sandwich" evidence="5">
    <location>
        <begin position="281"/>
        <end position="387"/>
    </location>
</feature>
<dbReference type="InterPro" id="IPR008979">
    <property type="entry name" value="Galactose-bd-like_sf"/>
</dbReference>
<dbReference type="Pfam" id="PF00703">
    <property type="entry name" value="Glyco_hydro_2"/>
    <property type="match status" value="1"/>
</dbReference>
<dbReference type="PANTHER" id="PTHR43536">
    <property type="entry name" value="MANNOSYLGLYCOPROTEIN ENDO-BETA-MANNOSIDASE"/>
    <property type="match status" value="1"/>
</dbReference>
<proteinExistence type="inferred from homology"/>
<evidence type="ECO:0000256" key="2">
    <source>
        <dbReference type="ARBA" id="ARBA00022801"/>
    </source>
</evidence>
<feature type="domain" description="Glycoside hydrolase family 2 catalytic" evidence="6">
    <location>
        <begin position="401"/>
        <end position="534"/>
    </location>
</feature>
<dbReference type="GO" id="GO:0005975">
    <property type="term" value="P:carbohydrate metabolic process"/>
    <property type="evidence" value="ECO:0007669"/>
    <property type="project" value="InterPro"/>
</dbReference>
<accession>A0A354M0R1</accession>
<dbReference type="PANTHER" id="PTHR43536:SF1">
    <property type="entry name" value="MANNOSYLGLYCOPROTEIN ENDO-BETA-MANNOSIDASE"/>
    <property type="match status" value="1"/>
</dbReference>
<dbReference type="Gene3D" id="3.20.20.80">
    <property type="entry name" value="Glycosidases"/>
    <property type="match status" value="1"/>
</dbReference>
<evidence type="ECO:0000259" key="5">
    <source>
        <dbReference type="Pfam" id="PF00703"/>
    </source>
</evidence>
<sequence>MKTLYYHQPHTLLNRALRLLQTIIQRKGILSLFTTLTILLLPLSVQGQTSNKILINSGWEMQDAAIISKEGMKDGWEMENAAKVPQEGKVISTTKYKPSGWYKATVPGTVLTTLVNNGVYPEPLYGENNRPEVIPEYLCHTDWWYRNEVMIPDSYKNKTIWLNFDGINYSADIWVNGHRVGPIKGAFIRGNFDITSFVKPGQTAIIAVRISPQPNTGVPFEHIMGTVGGPCGGVGRLDGPTFGCSNGWDWLSGIRDRNSGIWQDVFLSATGHVLMKDPLITSDLPLPRTDIASVTVQTTVQNTTGNVQKGIIKGSFDSIKFEKTIEIAPWRSLTFTFDPKDFAQLNIKNPKLWWPNGLGEQNLYSMHLSFEIDGKISDEKEVTFGIREISYDIPGNDNLGLTVNGVRIFCKGGNWGLDEALKRIDPKRLEAQIRMHKDANFNMIRLWGGQATSKIFYDLCDKYGIMIWDEFWQFNAADPLDQDLYMANVRDKILNFRNHPSLVIWCARNEAYPPKYLDDAVRYALAELDPLRHYQSNSGGGGGCNSGGPYEWQTPVDYYRFSESKKFNKKETFKTEIGPQSIPTLESIQGMMPEKDWTSITDAWAEHNFISGGGRNLMKIMTKRYGKVVNIADFVRKSQMMNYEGFRALYEGRIGKMFSPTQGILLWMSVPAQPSFVWQMFHYDLEPNASLFALQKACEQIHIQFNETENGIIQVINHEPKALNKAHAKITIYNIDGSVTAQKSHEVNTAACSVNKISDIKWPSNLTSVHFIKLELRDSDGKLISDNFYWRGISSKPNDLTALESMPVVKLATKASTRTKGEKVFIDVTLRNPSKNIALMTHLQLHRGKTGERVLPVYYSDNYISLAPKEEKKITIEADADNLKGEKPLVLVDGWNIKVSSSTYIAPNKNAEVNSWPKSEFTFIAPKIEPSDEIRINCAGYNRDGFSKDPGFLEGALGYCTEDVDVSAPMSGPEAIYKTVRWGSCSYPNLMKNPNGIYTVRLHFAELDKNTPPGKRRFNILINGKIVLENLDVINEAGSKFKALVKEIKGIAPDKDQKITIELKDIRSGAPQICGYEIFPE</sequence>
<evidence type="ECO:0000313" key="10">
    <source>
        <dbReference type="EMBL" id="HBJ08100.1"/>
    </source>
</evidence>
<keyword evidence="4" id="KW-1133">Transmembrane helix</keyword>
<dbReference type="InterPro" id="IPR006103">
    <property type="entry name" value="Glyco_hydro_2_cat"/>
</dbReference>
<dbReference type="Pfam" id="PF02836">
    <property type="entry name" value="Glyco_hydro_2_C"/>
    <property type="match status" value="1"/>
</dbReference>
<dbReference type="Gene3D" id="2.60.120.260">
    <property type="entry name" value="Galactose-binding domain-like"/>
    <property type="match status" value="1"/>
</dbReference>
<keyword evidence="4" id="KW-0472">Membrane</keyword>
<evidence type="ECO:0000259" key="8">
    <source>
        <dbReference type="Pfam" id="PF18368"/>
    </source>
</evidence>
<dbReference type="AlphaFoldDB" id="A0A354M0R1"/>
<evidence type="ECO:0000259" key="9">
    <source>
        <dbReference type="Pfam" id="PF22666"/>
    </source>
</evidence>
<dbReference type="InterPro" id="IPR021720">
    <property type="entry name" value="Malectin_dom"/>
</dbReference>
<feature type="domain" description="Beta-mannosidase-like galactose-binding" evidence="9">
    <location>
        <begin position="92"/>
        <end position="263"/>
    </location>
</feature>
<evidence type="ECO:0000256" key="3">
    <source>
        <dbReference type="ARBA" id="ARBA00023295"/>
    </source>
</evidence>
<evidence type="ECO:0000259" key="6">
    <source>
        <dbReference type="Pfam" id="PF02836"/>
    </source>
</evidence>
<evidence type="ECO:0000313" key="11">
    <source>
        <dbReference type="Proteomes" id="UP000262954"/>
    </source>
</evidence>
<dbReference type="GO" id="GO:0004553">
    <property type="term" value="F:hydrolase activity, hydrolyzing O-glycosyl compounds"/>
    <property type="evidence" value="ECO:0007669"/>
    <property type="project" value="InterPro"/>
</dbReference>